<dbReference type="Pfam" id="PF00392">
    <property type="entry name" value="GntR"/>
    <property type="match status" value="1"/>
</dbReference>
<evidence type="ECO:0000256" key="2">
    <source>
        <dbReference type="ARBA" id="ARBA00023125"/>
    </source>
</evidence>
<evidence type="ECO:0000256" key="3">
    <source>
        <dbReference type="ARBA" id="ARBA00023163"/>
    </source>
</evidence>
<dbReference type="AlphaFoldDB" id="A0A6J4HL34"/>
<evidence type="ECO:0000313" key="5">
    <source>
        <dbReference type="EMBL" id="CAA9224331.1"/>
    </source>
</evidence>
<dbReference type="SMART" id="SM00345">
    <property type="entry name" value="HTH_GNTR"/>
    <property type="match status" value="1"/>
</dbReference>
<sequence>MTTMQTERGAADVPAPRRADLLAALTALEPAGDSPLHVRLRSVLDGAVDASGLGHGDRIWSESQLMRHYGVSRHVVRQALNQLVLEGRLSVRKGAGYFVNRRRVVKHLPAISSITADLAATGEPYSVELLDVATTPAEDDMEEALVLRPQRPRVHRVRRLGRMDGEPVALLVGAYPTATARVLTRQAVASTGVYQTLREHGQHPFHADVVLSVSFASAEESVLLEVSEGTPLVCIRCRMRTETGELIEVTRELYRSDRFEFSYS</sequence>
<dbReference type="SUPFAM" id="SSF64288">
    <property type="entry name" value="Chorismate lyase-like"/>
    <property type="match status" value="1"/>
</dbReference>
<dbReference type="InterPro" id="IPR050679">
    <property type="entry name" value="Bact_HTH_transcr_reg"/>
</dbReference>
<keyword evidence="3" id="KW-0804">Transcription</keyword>
<dbReference type="EMBL" id="CADCTP010000069">
    <property type="protein sequence ID" value="CAA9224331.1"/>
    <property type="molecule type" value="Genomic_DNA"/>
</dbReference>
<dbReference type="InterPro" id="IPR011663">
    <property type="entry name" value="UTRA"/>
</dbReference>
<dbReference type="InterPro" id="IPR000524">
    <property type="entry name" value="Tscrpt_reg_HTH_GntR"/>
</dbReference>
<keyword evidence="1" id="KW-0805">Transcription regulation</keyword>
<accession>A0A6J4HL34</accession>
<proteinExistence type="predicted"/>
<dbReference type="Gene3D" id="1.10.10.10">
    <property type="entry name" value="Winged helix-like DNA-binding domain superfamily/Winged helix DNA-binding domain"/>
    <property type="match status" value="1"/>
</dbReference>
<reference evidence="5" key="1">
    <citation type="submission" date="2020-02" db="EMBL/GenBank/DDBJ databases">
        <authorList>
            <person name="Meier V. D."/>
        </authorList>
    </citation>
    <scope>NUCLEOTIDE SEQUENCE</scope>
    <source>
        <strain evidence="5">AVDCRST_MAG41</strain>
    </source>
</reference>
<protein>
    <recommendedName>
        <fullName evidence="4">HTH gntR-type domain-containing protein</fullName>
    </recommendedName>
</protein>
<dbReference type="PANTHER" id="PTHR44846">
    <property type="entry name" value="MANNOSYL-D-GLYCERATE TRANSPORT/METABOLISM SYSTEM REPRESSOR MNGR-RELATED"/>
    <property type="match status" value="1"/>
</dbReference>
<organism evidence="5">
    <name type="scientific">uncultured Mycobacteriales bacterium</name>
    <dbReference type="NCBI Taxonomy" id="581187"/>
    <lineage>
        <taxon>Bacteria</taxon>
        <taxon>Bacillati</taxon>
        <taxon>Actinomycetota</taxon>
        <taxon>Actinomycetes</taxon>
        <taxon>Mycobacteriales</taxon>
        <taxon>environmental samples</taxon>
    </lineage>
</organism>
<dbReference type="PANTHER" id="PTHR44846:SF1">
    <property type="entry name" value="MANNOSYL-D-GLYCERATE TRANSPORT_METABOLISM SYSTEM REPRESSOR MNGR-RELATED"/>
    <property type="match status" value="1"/>
</dbReference>
<feature type="domain" description="HTH gntR-type" evidence="4">
    <location>
        <begin position="34"/>
        <end position="102"/>
    </location>
</feature>
<dbReference type="GO" id="GO:0003700">
    <property type="term" value="F:DNA-binding transcription factor activity"/>
    <property type="evidence" value="ECO:0007669"/>
    <property type="project" value="InterPro"/>
</dbReference>
<dbReference type="Pfam" id="PF07702">
    <property type="entry name" value="UTRA"/>
    <property type="match status" value="1"/>
</dbReference>
<dbReference type="CDD" id="cd07377">
    <property type="entry name" value="WHTH_GntR"/>
    <property type="match status" value="1"/>
</dbReference>
<dbReference type="InterPro" id="IPR036388">
    <property type="entry name" value="WH-like_DNA-bd_sf"/>
</dbReference>
<dbReference type="SUPFAM" id="SSF46785">
    <property type="entry name" value="Winged helix' DNA-binding domain"/>
    <property type="match status" value="1"/>
</dbReference>
<feature type="non-terminal residue" evidence="5">
    <location>
        <position position="264"/>
    </location>
</feature>
<dbReference type="GO" id="GO:0045892">
    <property type="term" value="P:negative regulation of DNA-templated transcription"/>
    <property type="evidence" value="ECO:0007669"/>
    <property type="project" value="TreeGrafter"/>
</dbReference>
<evidence type="ECO:0000259" key="4">
    <source>
        <dbReference type="PROSITE" id="PS50949"/>
    </source>
</evidence>
<dbReference type="GO" id="GO:0003677">
    <property type="term" value="F:DNA binding"/>
    <property type="evidence" value="ECO:0007669"/>
    <property type="project" value="UniProtKB-KW"/>
</dbReference>
<keyword evidence="2" id="KW-0238">DNA-binding</keyword>
<dbReference type="Gene3D" id="3.40.1410.10">
    <property type="entry name" value="Chorismate lyase-like"/>
    <property type="match status" value="1"/>
</dbReference>
<evidence type="ECO:0000256" key="1">
    <source>
        <dbReference type="ARBA" id="ARBA00023015"/>
    </source>
</evidence>
<gene>
    <name evidence="5" type="ORF">AVDCRST_MAG41-663</name>
</gene>
<dbReference type="InterPro" id="IPR028978">
    <property type="entry name" value="Chorismate_lyase_/UTRA_dom_sf"/>
</dbReference>
<dbReference type="SMART" id="SM00866">
    <property type="entry name" value="UTRA"/>
    <property type="match status" value="1"/>
</dbReference>
<dbReference type="PROSITE" id="PS50949">
    <property type="entry name" value="HTH_GNTR"/>
    <property type="match status" value="1"/>
</dbReference>
<name>A0A6J4HL34_9ACTN</name>
<dbReference type="InterPro" id="IPR036390">
    <property type="entry name" value="WH_DNA-bd_sf"/>
</dbReference>